<evidence type="ECO:0000313" key="1">
    <source>
        <dbReference type="EMBL" id="VEL08348.1"/>
    </source>
</evidence>
<organism evidence="1 2">
    <name type="scientific">Protopolystoma xenopodis</name>
    <dbReference type="NCBI Taxonomy" id="117903"/>
    <lineage>
        <taxon>Eukaryota</taxon>
        <taxon>Metazoa</taxon>
        <taxon>Spiralia</taxon>
        <taxon>Lophotrochozoa</taxon>
        <taxon>Platyhelminthes</taxon>
        <taxon>Monogenea</taxon>
        <taxon>Polyopisthocotylea</taxon>
        <taxon>Polystomatidea</taxon>
        <taxon>Polystomatidae</taxon>
        <taxon>Protopolystoma</taxon>
    </lineage>
</organism>
<reference evidence="1" key="1">
    <citation type="submission" date="2018-11" db="EMBL/GenBank/DDBJ databases">
        <authorList>
            <consortium name="Pathogen Informatics"/>
        </authorList>
    </citation>
    <scope>NUCLEOTIDE SEQUENCE</scope>
</reference>
<name>A0A448WCD2_9PLAT</name>
<dbReference type="Proteomes" id="UP000784294">
    <property type="component" value="Unassembled WGS sequence"/>
</dbReference>
<dbReference type="AlphaFoldDB" id="A0A448WCD2"/>
<proteinExistence type="predicted"/>
<gene>
    <name evidence="1" type="ORF">PXEA_LOCUS1788</name>
</gene>
<accession>A0A448WCD2</accession>
<keyword evidence="2" id="KW-1185">Reference proteome</keyword>
<sequence length="151" mass="16590">MTMPTTMPAKRLGMYQVYGPTLEMMIHSMDSGLVPSTWTLCLSCRTIPPLLNSLPTAQFAHRPGKNTQSQRHVHMQKRAHLDMPTDTHKHTIAAPYPWPALFGHPRVVLGSSANPTYLAACPRRNGVICARTGIAGTITIPVDLPHLAVFT</sequence>
<dbReference type="EMBL" id="CAAALY010003720">
    <property type="protein sequence ID" value="VEL08348.1"/>
    <property type="molecule type" value="Genomic_DNA"/>
</dbReference>
<protein>
    <submittedName>
        <fullName evidence="1">Uncharacterized protein</fullName>
    </submittedName>
</protein>
<evidence type="ECO:0000313" key="2">
    <source>
        <dbReference type="Proteomes" id="UP000784294"/>
    </source>
</evidence>
<comment type="caution">
    <text evidence="1">The sequence shown here is derived from an EMBL/GenBank/DDBJ whole genome shotgun (WGS) entry which is preliminary data.</text>
</comment>